<organism evidence="1 2">
    <name type="scientific">Fictibacillus marinisediminis</name>
    <dbReference type="NCBI Taxonomy" id="2878389"/>
    <lineage>
        <taxon>Bacteria</taxon>
        <taxon>Bacillati</taxon>
        <taxon>Bacillota</taxon>
        <taxon>Bacilli</taxon>
        <taxon>Bacillales</taxon>
        <taxon>Fictibacillaceae</taxon>
        <taxon>Fictibacillus</taxon>
    </lineage>
</organism>
<evidence type="ECO:0000313" key="2">
    <source>
        <dbReference type="Proteomes" id="UP001139011"/>
    </source>
</evidence>
<accession>A0A9X1X9N8</accession>
<dbReference type="RefSeq" id="WP_091007106.1">
    <property type="nucleotide sequence ID" value="NZ_JAIWJX010000002.1"/>
</dbReference>
<reference evidence="1" key="1">
    <citation type="submission" date="2021-09" db="EMBL/GenBank/DDBJ databases">
        <title>Genome analysis of Fictibacillus sp. KIGAM418 isolated from marine sediment.</title>
        <authorList>
            <person name="Seo M.-J."/>
            <person name="Cho E.-S."/>
            <person name="Hwang C.Y."/>
        </authorList>
    </citation>
    <scope>NUCLEOTIDE SEQUENCE</scope>
    <source>
        <strain evidence="1">KIGAM418</strain>
    </source>
</reference>
<dbReference type="Proteomes" id="UP001139011">
    <property type="component" value="Unassembled WGS sequence"/>
</dbReference>
<evidence type="ECO:0000313" key="1">
    <source>
        <dbReference type="EMBL" id="MCK6256156.1"/>
    </source>
</evidence>
<protein>
    <submittedName>
        <fullName evidence="1">Uncharacterized protein</fullName>
    </submittedName>
</protein>
<sequence>MNEQMANEILSDLRSGNLSEYVVIKEEFFVFREVLVKQEDKKAFRGFIVPGGGGNVKYLYQPGWTA</sequence>
<keyword evidence="2" id="KW-1185">Reference proteome</keyword>
<gene>
    <name evidence="1" type="ORF">LCY76_06010</name>
</gene>
<dbReference type="AlphaFoldDB" id="A0A9X1X9N8"/>
<proteinExistence type="predicted"/>
<dbReference type="EMBL" id="JAIWJX010000002">
    <property type="protein sequence ID" value="MCK6256156.1"/>
    <property type="molecule type" value="Genomic_DNA"/>
</dbReference>
<comment type="caution">
    <text evidence="1">The sequence shown here is derived from an EMBL/GenBank/DDBJ whole genome shotgun (WGS) entry which is preliminary data.</text>
</comment>
<name>A0A9X1X9N8_9BACL</name>